<dbReference type="EMBL" id="AWWH01000146">
    <property type="protein sequence ID" value="ETA73860.1"/>
    <property type="molecule type" value="Genomic_DNA"/>
</dbReference>
<keyword evidence="2" id="KW-1185">Reference proteome</keyword>
<proteinExistence type="predicted"/>
<sequence length="116" mass="12899">MANKYGFGDFRIPVTFYGPSNEDSPEPNPTGQGEVYSALCFAYAPSSKDYTVLNASGIKQGVTLVMPDTRGEFIPDSTMTAVISDYRYQGIEWNILEVRPDFDENRFVTIVLGVIQ</sequence>
<comment type="caution">
    <text evidence="1">The sequence shown here is derived from an EMBL/GenBank/DDBJ whole genome shotgun (WGS) entry which is preliminary data.</text>
</comment>
<organism evidence="1 2">
    <name type="scientific">Ligilactobacillus equi DPC 6820</name>
    <dbReference type="NCBI Taxonomy" id="1392007"/>
    <lineage>
        <taxon>Bacteria</taxon>
        <taxon>Bacillati</taxon>
        <taxon>Bacillota</taxon>
        <taxon>Bacilli</taxon>
        <taxon>Lactobacillales</taxon>
        <taxon>Lactobacillaceae</taxon>
        <taxon>Ligilactobacillus</taxon>
    </lineage>
</organism>
<evidence type="ECO:0000313" key="2">
    <source>
        <dbReference type="Proteomes" id="UP000018559"/>
    </source>
</evidence>
<dbReference type="AlphaFoldDB" id="V7HX72"/>
<protein>
    <submittedName>
        <fullName evidence="1">Gp8 protein</fullName>
    </submittedName>
</protein>
<gene>
    <name evidence="1" type="ORF">LEQ_2215c</name>
</gene>
<dbReference type="Proteomes" id="UP000018559">
    <property type="component" value="Unassembled WGS sequence"/>
</dbReference>
<dbReference type="PATRIC" id="fig|1392007.3.peg.1338"/>
<accession>V7HX72</accession>
<dbReference type="RefSeq" id="WP_023859925.1">
    <property type="nucleotide sequence ID" value="NZ_AWWH01000146.1"/>
</dbReference>
<evidence type="ECO:0000313" key="1">
    <source>
        <dbReference type="EMBL" id="ETA73860.1"/>
    </source>
</evidence>
<name>V7HX72_9LACO</name>
<reference evidence="1 2" key="1">
    <citation type="journal article" date="2014" name="Genome Announc.">
        <title>The Genome of the Predominant Equine Lactobacillus Species, Lactobacillus equi, Is Reflective of Its Lifestyle Adaptations to an Herbivorous Host.</title>
        <authorList>
            <person name="O'Donnell M.M."/>
            <person name="Harris H.M."/>
            <person name="O'Toole P.W."/>
            <person name="Ross R.P."/>
        </authorList>
    </citation>
    <scope>NUCLEOTIDE SEQUENCE [LARGE SCALE GENOMIC DNA]</scope>
    <source>
        <strain evidence="1 2">DPC 6820</strain>
    </source>
</reference>